<feature type="domain" description="Protein kinase" evidence="1">
    <location>
        <begin position="1"/>
        <end position="260"/>
    </location>
</feature>
<dbReference type="SUPFAM" id="SSF56112">
    <property type="entry name" value="Protein kinase-like (PK-like)"/>
    <property type="match status" value="1"/>
</dbReference>
<reference evidence="2 3" key="1">
    <citation type="submission" date="2018-05" db="EMBL/GenBank/DDBJ databases">
        <title>Genomic Encyclopedia of Archaeal and Bacterial Type Strains, Phase II (KMG-II): from individual species to whole genera.</title>
        <authorList>
            <person name="Goeker M."/>
        </authorList>
    </citation>
    <scope>NUCLEOTIDE SEQUENCE [LARGE SCALE GENOMIC DNA]</scope>
    <source>
        <strain evidence="2 3">DSM 45184</strain>
    </source>
</reference>
<comment type="caution">
    <text evidence="2">The sequence shown here is derived from an EMBL/GenBank/DDBJ whole genome shotgun (WGS) entry which is preliminary data.</text>
</comment>
<dbReference type="RefSeq" id="WP_109589037.1">
    <property type="nucleotide sequence ID" value="NZ_BONA01000010.1"/>
</dbReference>
<dbReference type="PROSITE" id="PS50011">
    <property type="entry name" value="PROTEIN_KINASE_DOM"/>
    <property type="match status" value="1"/>
</dbReference>
<name>A0A316FVT0_9ACTN</name>
<dbReference type="InterPro" id="IPR011009">
    <property type="entry name" value="Kinase-like_dom_sf"/>
</dbReference>
<dbReference type="GO" id="GO:0004672">
    <property type="term" value="F:protein kinase activity"/>
    <property type="evidence" value="ECO:0007669"/>
    <property type="project" value="InterPro"/>
</dbReference>
<protein>
    <recommendedName>
        <fullName evidence="1">Protein kinase domain-containing protein</fullName>
    </recommendedName>
</protein>
<sequence length="260" mass="28373">MYPARGEVRAGTEIFHLRSREECVAADGGCRVLRGDARQGSTPGREVRLVRLDVVRGGAGAERRRAELKAEARLHDAVPGLPRVVFRCEEPLSFTFATRMPPGVMLTELYGRPPWAGAVLRDVLRGIALVGRTLQSLHEWGRAHRALRPEVLFASRDRMWLRDAGLAATPPEAGEGAGAYRAPEQRRATGGPATDVYRLAAVVYHLVTGEAPGVDPLPVSRLRPEWAGLDEPLAAALDPEPQRRPALADLISDLTHTAQR</sequence>
<dbReference type="AlphaFoldDB" id="A0A316FVT0"/>
<proteinExistence type="predicted"/>
<dbReference type="Gene3D" id="1.10.510.10">
    <property type="entry name" value="Transferase(Phosphotransferase) domain 1"/>
    <property type="match status" value="1"/>
</dbReference>
<evidence type="ECO:0000313" key="3">
    <source>
        <dbReference type="Proteomes" id="UP000245697"/>
    </source>
</evidence>
<keyword evidence="3" id="KW-1185">Reference proteome</keyword>
<gene>
    <name evidence="2" type="ORF">BC793_101707</name>
</gene>
<evidence type="ECO:0000259" key="1">
    <source>
        <dbReference type="PROSITE" id="PS50011"/>
    </source>
</evidence>
<dbReference type="GO" id="GO:0005524">
    <property type="term" value="F:ATP binding"/>
    <property type="evidence" value="ECO:0007669"/>
    <property type="project" value="InterPro"/>
</dbReference>
<accession>A0A316FVT0</accession>
<dbReference type="EMBL" id="QGGR01000001">
    <property type="protein sequence ID" value="PWK52698.1"/>
    <property type="molecule type" value="Genomic_DNA"/>
</dbReference>
<dbReference type="Proteomes" id="UP000245697">
    <property type="component" value="Unassembled WGS sequence"/>
</dbReference>
<dbReference type="OrthoDB" id="3365840at2"/>
<organism evidence="2 3">
    <name type="scientific">Actinoplanes xinjiangensis</name>
    <dbReference type="NCBI Taxonomy" id="512350"/>
    <lineage>
        <taxon>Bacteria</taxon>
        <taxon>Bacillati</taxon>
        <taxon>Actinomycetota</taxon>
        <taxon>Actinomycetes</taxon>
        <taxon>Micromonosporales</taxon>
        <taxon>Micromonosporaceae</taxon>
        <taxon>Actinoplanes</taxon>
    </lineage>
</organism>
<dbReference type="InterPro" id="IPR000719">
    <property type="entry name" value="Prot_kinase_dom"/>
</dbReference>
<evidence type="ECO:0000313" key="2">
    <source>
        <dbReference type="EMBL" id="PWK52698.1"/>
    </source>
</evidence>